<name>A0AB34PIS3_9PORP</name>
<evidence type="ECO:0000313" key="1">
    <source>
        <dbReference type="EMBL" id="KGN96953.1"/>
    </source>
</evidence>
<proteinExistence type="predicted"/>
<evidence type="ECO:0000313" key="2">
    <source>
        <dbReference type="Proteomes" id="UP000030136"/>
    </source>
</evidence>
<sequence length="101" mass="11138">MSQCPLSDYYPSLPICLEIFLSGGSGGFLHRIDIGNNILVVHKAEATAQGMSNSLGRFPFRQGMNVGRKINDWPEKTCWVGYGCLLKEDGFAVDLVNWTIA</sequence>
<reference evidence="1 2" key="1">
    <citation type="submission" date="2014-08" db="EMBL/GenBank/DDBJ databases">
        <title>Porphyromonas crevioricanis strain:COT-253_OH1447 Genome sequencing.</title>
        <authorList>
            <person name="Wallis C."/>
            <person name="Deusch O."/>
            <person name="O'Flynn C."/>
            <person name="Davis I."/>
            <person name="Jospin G."/>
            <person name="Darling A.E."/>
            <person name="Coil D.A."/>
            <person name="Alexiev A."/>
            <person name="Horsfall A."/>
            <person name="Kirkwood N."/>
            <person name="Harris S."/>
            <person name="Eisen J.A."/>
        </authorList>
    </citation>
    <scope>NUCLEOTIDE SEQUENCE [LARGE SCALE GENOMIC DNA]</scope>
    <source>
        <strain evidence="2">COT-253 OH1447</strain>
    </source>
</reference>
<dbReference type="AlphaFoldDB" id="A0AB34PIS3"/>
<dbReference type="Proteomes" id="UP000030136">
    <property type="component" value="Unassembled WGS sequence"/>
</dbReference>
<protein>
    <submittedName>
        <fullName evidence="1">Uncharacterized protein</fullName>
    </submittedName>
</protein>
<dbReference type="EMBL" id="JQJC01000001">
    <property type="protein sequence ID" value="KGN96953.1"/>
    <property type="molecule type" value="Genomic_DNA"/>
</dbReference>
<accession>A0AB34PIS3</accession>
<gene>
    <name evidence="1" type="ORF">HQ38_00095</name>
</gene>
<organism evidence="1 2">
    <name type="scientific">Porphyromonas crevioricanis</name>
    <dbReference type="NCBI Taxonomy" id="393921"/>
    <lineage>
        <taxon>Bacteria</taxon>
        <taxon>Pseudomonadati</taxon>
        <taxon>Bacteroidota</taxon>
        <taxon>Bacteroidia</taxon>
        <taxon>Bacteroidales</taxon>
        <taxon>Porphyromonadaceae</taxon>
        <taxon>Porphyromonas</taxon>
    </lineage>
</organism>
<comment type="caution">
    <text evidence="1">The sequence shown here is derived from an EMBL/GenBank/DDBJ whole genome shotgun (WGS) entry which is preliminary data.</text>
</comment>